<feature type="transmembrane region" description="Helical" evidence="1">
    <location>
        <begin position="56"/>
        <end position="72"/>
    </location>
</feature>
<feature type="transmembrane region" description="Helical" evidence="1">
    <location>
        <begin position="6"/>
        <end position="35"/>
    </location>
</feature>
<evidence type="ECO:0000313" key="3">
    <source>
        <dbReference type="Proteomes" id="UP000605259"/>
    </source>
</evidence>
<dbReference type="Proteomes" id="UP000605259">
    <property type="component" value="Unassembled WGS sequence"/>
</dbReference>
<accession>A0A917AWN2</accession>
<reference evidence="2" key="2">
    <citation type="submission" date="2020-09" db="EMBL/GenBank/DDBJ databases">
        <authorList>
            <person name="Sun Q."/>
            <person name="Zhou Y."/>
        </authorList>
    </citation>
    <scope>NUCLEOTIDE SEQUENCE</scope>
    <source>
        <strain evidence="2">CGMCC 1.12698</strain>
    </source>
</reference>
<reference evidence="2" key="1">
    <citation type="journal article" date="2014" name="Int. J. Syst. Evol. Microbiol.">
        <title>Complete genome sequence of Corynebacterium casei LMG S-19264T (=DSM 44701T), isolated from a smear-ripened cheese.</title>
        <authorList>
            <consortium name="US DOE Joint Genome Institute (JGI-PGF)"/>
            <person name="Walter F."/>
            <person name="Albersmeier A."/>
            <person name="Kalinowski J."/>
            <person name="Ruckert C."/>
        </authorList>
    </citation>
    <scope>NUCLEOTIDE SEQUENCE</scope>
    <source>
        <strain evidence="2">CGMCC 1.12698</strain>
    </source>
</reference>
<sequence length="105" mass="12462">MKHSITIEMVVICCAIISMIYFHFLLYVHTFFICYALSKIMLRRGFVKLTKVQFQVYAYVVLGLLTFIVLEVERVTLYSYSFGMFFSLLSLLLIDYRELFQEKSI</sequence>
<protein>
    <submittedName>
        <fullName evidence="2">Uncharacterized protein</fullName>
    </submittedName>
</protein>
<keyword evidence="3" id="KW-1185">Reference proteome</keyword>
<organism evidence="2 3">
    <name type="scientific">Priestia taiwanensis</name>
    <dbReference type="NCBI Taxonomy" id="1347902"/>
    <lineage>
        <taxon>Bacteria</taxon>
        <taxon>Bacillati</taxon>
        <taxon>Bacillota</taxon>
        <taxon>Bacilli</taxon>
        <taxon>Bacillales</taxon>
        <taxon>Bacillaceae</taxon>
        <taxon>Priestia</taxon>
    </lineage>
</organism>
<comment type="caution">
    <text evidence="2">The sequence shown here is derived from an EMBL/GenBank/DDBJ whole genome shotgun (WGS) entry which is preliminary data.</text>
</comment>
<feature type="transmembrane region" description="Helical" evidence="1">
    <location>
        <begin position="78"/>
        <end position="96"/>
    </location>
</feature>
<evidence type="ECO:0000313" key="2">
    <source>
        <dbReference type="EMBL" id="GGE78179.1"/>
    </source>
</evidence>
<proteinExistence type="predicted"/>
<dbReference type="EMBL" id="BMFK01000002">
    <property type="protein sequence ID" value="GGE78179.1"/>
    <property type="molecule type" value="Genomic_DNA"/>
</dbReference>
<keyword evidence="1" id="KW-1133">Transmembrane helix</keyword>
<keyword evidence="1" id="KW-0812">Transmembrane</keyword>
<name>A0A917AWN2_9BACI</name>
<gene>
    <name evidence="2" type="ORF">GCM10007140_29790</name>
</gene>
<dbReference type="AlphaFoldDB" id="A0A917AWN2"/>
<evidence type="ECO:0000256" key="1">
    <source>
        <dbReference type="SAM" id="Phobius"/>
    </source>
</evidence>
<keyword evidence="1" id="KW-0472">Membrane</keyword>